<comment type="caution">
    <text evidence="1">The sequence shown here is derived from an EMBL/GenBank/DDBJ whole genome shotgun (WGS) entry which is preliminary data.</text>
</comment>
<dbReference type="EMBL" id="JAQNDO010000001">
    <property type="protein sequence ID" value="MDC0745568.1"/>
    <property type="molecule type" value="Genomic_DNA"/>
</dbReference>
<reference evidence="1 2" key="1">
    <citation type="submission" date="2022-11" db="EMBL/GenBank/DDBJ databases">
        <title>Minimal conservation of predation-associated metabolite biosynthetic gene clusters underscores biosynthetic potential of Myxococcota including descriptions for ten novel species: Archangium lansinium sp. nov., Myxococcus landrumus sp. nov., Nannocystis bai.</title>
        <authorList>
            <person name="Ahearne A."/>
            <person name="Stevens C."/>
            <person name="Dowd S."/>
        </authorList>
    </citation>
    <scope>NUCLEOTIDE SEQUENCE [LARGE SCALE GENOMIC DNA]</scope>
    <source>
        <strain evidence="1 2">RJM3</strain>
    </source>
</reference>
<evidence type="ECO:0000313" key="1">
    <source>
        <dbReference type="EMBL" id="MDC0745568.1"/>
    </source>
</evidence>
<dbReference type="RefSeq" id="WP_271923223.1">
    <property type="nucleotide sequence ID" value="NZ_JAQNDO010000001.1"/>
</dbReference>
<accession>A0ABT5EUR7</accession>
<dbReference type="Proteomes" id="UP001221411">
    <property type="component" value="Unassembled WGS sequence"/>
</dbReference>
<organism evidence="1 2">
    <name type="scientific">Polyangium mundeleinium</name>
    <dbReference type="NCBI Taxonomy" id="2995306"/>
    <lineage>
        <taxon>Bacteria</taxon>
        <taxon>Pseudomonadati</taxon>
        <taxon>Myxococcota</taxon>
        <taxon>Polyangia</taxon>
        <taxon>Polyangiales</taxon>
        <taxon>Polyangiaceae</taxon>
        <taxon>Polyangium</taxon>
    </lineage>
</organism>
<proteinExistence type="predicted"/>
<keyword evidence="2" id="KW-1185">Reference proteome</keyword>
<name>A0ABT5EUR7_9BACT</name>
<protein>
    <submittedName>
        <fullName evidence="1">Uncharacterized protein</fullName>
    </submittedName>
</protein>
<sequence length="208" mass="22541">MVLKCLEKRPERRYESVHALVRALRHATSAGTLRSSSHQLPRFAVGLFIEIRLRADAEDAPDLFAAEIERILASAEDRMRSAGFALCTSTSAEVLGLRLLPRDPARWQDERQATLDFALDLHTALASRSGSDPRVHVNVSAHAGEVVVRERIDADPEIVGGPLARTGDWASSEETANLCATWELLDGLGGFEAAPGPDPLVLVSRSAA</sequence>
<evidence type="ECO:0000313" key="2">
    <source>
        <dbReference type="Proteomes" id="UP001221411"/>
    </source>
</evidence>
<gene>
    <name evidence="1" type="ORF">POL67_29815</name>
</gene>